<feature type="non-terminal residue" evidence="2">
    <location>
        <position position="172"/>
    </location>
</feature>
<proteinExistence type="predicted"/>
<dbReference type="Proteomes" id="UP000837857">
    <property type="component" value="Chromosome 7"/>
</dbReference>
<gene>
    <name evidence="2" type="ORF">IPOD504_LOCUS16024</name>
</gene>
<organism evidence="2 3">
    <name type="scientific">Iphiclides podalirius</name>
    <name type="common">scarce swallowtail</name>
    <dbReference type="NCBI Taxonomy" id="110791"/>
    <lineage>
        <taxon>Eukaryota</taxon>
        <taxon>Metazoa</taxon>
        <taxon>Ecdysozoa</taxon>
        <taxon>Arthropoda</taxon>
        <taxon>Hexapoda</taxon>
        <taxon>Insecta</taxon>
        <taxon>Pterygota</taxon>
        <taxon>Neoptera</taxon>
        <taxon>Endopterygota</taxon>
        <taxon>Lepidoptera</taxon>
        <taxon>Glossata</taxon>
        <taxon>Ditrysia</taxon>
        <taxon>Papilionoidea</taxon>
        <taxon>Papilionidae</taxon>
        <taxon>Papilioninae</taxon>
        <taxon>Iphiclides</taxon>
    </lineage>
</organism>
<reference evidence="2" key="1">
    <citation type="submission" date="2022-03" db="EMBL/GenBank/DDBJ databases">
        <authorList>
            <person name="Martin H S."/>
        </authorList>
    </citation>
    <scope>NUCLEOTIDE SEQUENCE</scope>
</reference>
<evidence type="ECO:0000256" key="1">
    <source>
        <dbReference type="SAM" id="MobiDB-lite"/>
    </source>
</evidence>
<sequence length="172" mass="18651">MTGKIEGERLVGRRKKSWLGNIREWAGIARAEQLDIVCYPVANAFGAVSERRAGNGACVRFHCAAVALSDNRRLATLHAIAGRLITAIARVAQVTNCRGLSTIAMSSISPQIVLHSSTLKAAAFRDLGATSRFYTTRQDNGAAEEKGRDPSLSCPLKRPRAGPRRPVAIERR</sequence>
<feature type="region of interest" description="Disordered" evidence="1">
    <location>
        <begin position="137"/>
        <end position="172"/>
    </location>
</feature>
<name>A0ABN8J923_9NEOP</name>
<keyword evidence="3" id="KW-1185">Reference proteome</keyword>
<dbReference type="EMBL" id="OW152819">
    <property type="protein sequence ID" value="CAH2074324.1"/>
    <property type="molecule type" value="Genomic_DNA"/>
</dbReference>
<evidence type="ECO:0000313" key="3">
    <source>
        <dbReference type="Proteomes" id="UP000837857"/>
    </source>
</evidence>
<protein>
    <submittedName>
        <fullName evidence="2">Uncharacterized protein</fullName>
    </submittedName>
</protein>
<accession>A0ABN8J923</accession>
<evidence type="ECO:0000313" key="2">
    <source>
        <dbReference type="EMBL" id="CAH2074324.1"/>
    </source>
</evidence>